<protein>
    <submittedName>
        <fullName evidence="1">Uncharacterized protein</fullName>
    </submittedName>
</protein>
<gene>
    <name evidence="1" type="ORF">G5714_018328</name>
</gene>
<reference evidence="1 2" key="1">
    <citation type="submission" date="2020-04" db="EMBL/GenBank/DDBJ databases">
        <title>Chromosome-level genome assembly of a cyprinid fish Onychostoma macrolepis by integration of Nanopore Sequencing, Bionano and Hi-C technology.</title>
        <authorList>
            <person name="Wang D."/>
        </authorList>
    </citation>
    <scope>NUCLEOTIDE SEQUENCE [LARGE SCALE GENOMIC DNA]</scope>
    <source>
        <strain evidence="1">SWU-2019</strain>
        <tissue evidence="1">Muscle</tissue>
    </source>
</reference>
<dbReference type="AlphaFoldDB" id="A0A7J6C2V2"/>
<evidence type="ECO:0000313" key="2">
    <source>
        <dbReference type="Proteomes" id="UP000579812"/>
    </source>
</evidence>
<evidence type="ECO:0000313" key="1">
    <source>
        <dbReference type="EMBL" id="KAF4100132.1"/>
    </source>
</evidence>
<keyword evidence="2" id="KW-1185">Reference proteome</keyword>
<proteinExistence type="predicted"/>
<comment type="caution">
    <text evidence="1">The sequence shown here is derived from an EMBL/GenBank/DDBJ whole genome shotgun (WGS) entry which is preliminary data.</text>
</comment>
<sequence length="125" mass="14697">MTWRLSDLSSRSRCVLQSEVQEQINVISKTLQAKDADLHKATELLDTSIAELTWFRENFEQAKTTAKFMAEEWGVKQTFENERNRRAKRHFDEFCQDERLADAESYFKVNVFNACLDIIISQLSR</sequence>
<dbReference type="Proteomes" id="UP000579812">
    <property type="component" value="Unassembled WGS sequence"/>
</dbReference>
<organism evidence="1 2">
    <name type="scientific">Onychostoma macrolepis</name>
    <dbReference type="NCBI Taxonomy" id="369639"/>
    <lineage>
        <taxon>Eukaryota</taxon>
        <taxon>Metazoa</taxon>
        <taxon>Chordata</taxon>
        <taxon>Craniata</taxon>
        <taxon>Vertebrata</taxon>
        <taxon>Euteleostomi</taxon>
        <taxon>Actinopterygii</taxon>
        <taxon>Neopterygii</taxon>
        <taxon>Teleostei</taxon>
        <taxon>Ostariophysi</taxon>
        <taxon>Cypriniformes</taxon>
        <taxon>Cyprinidae</taxon>
        <taxon>Acrossocheilinae</taxon>
        <taxon>Onychostoma</taxon>
    </lineage>
</organism>
<dbReference type="EMBL" id="JAAMOB010000019">
    <property type="protein sequence ID" value="KAF4100132.1"/>
    <property type="molecule type" value="Genomic_DNA"/>
</dbReference>
<name>A0A7J6C2V2_9TELE</name>
<accession>A0A7J6C2V2</accession>